<dbReference type="InterPro" id="IPR013225">
    <property type="entry name" value="PaaX_C"/>
</dbReference>
<reference evidence="4 5" key="1">
    <citation type="submission" date="2017-02" db="EMBL/GenBank/DDBJ databases">
        <authorList>
            <person name="Peterson S.W."/>
        </authorList>
    </citation>
    <scope>NUCLEOTIDE SEQUENCE [LARGE SCALE GENOMIC DNA]</scope>
    <source>
        <strain evidence="4 5">B Ar 00.02</strain>
    </source>
</reference>
<dbReference type="InterPro" id="IPR048846">
    <property type="entry name" value="PaaX-like_central"/>
</dbReference>
<name>A0A1R4EPR9_9MICC</name>
<evidence type="ECO:0000313" key="5">
    <source>
        <dbReference type="Proteomes" id="UP000195913"/>
    </source>
</evidence>
<dbReference type="Pfam" id="PF20803">
    <property type="entry name" value="PaaX_M"/>
    <property type="match status" value="1"/>
</dbReference>
<proteinExistence type="predicted"/>
<dbReference type="GO" id="GO:0006351">
    <property type="term" value="P:DNA-templated transcription"/>
    <property type="evidence" value="ECO:0007669"/>
    <property type="project" value="InterPro"/>
</dbReference>
<dbReference type="PANTHER" id="PTHR30319">
    <property type="entry name" value="PHENYLACETIC ACID REGULATOR-RELATED TRANSCRIPTIONAL REPRESSOR"/>
    <property type="match status" value="1"/>
</dbReference>
<evidence type="ECO:0000313" key="4">
    <source>
        <dbReference type="EMBL" id="SJM45619.1"/>
    </source>
</evidence>
<dbReference type="EMBL" id="FUHW01000001">
    <property type="protein sequence ID" value="SJM45619.1"/>
    <property type="molecule type" value="Genomic_DNA"/>
</dbReference>
<keyword evidence="5" id="KW-1185">Reference proteome</keyword>
<evidence type="ECO:0000259" key="1">
    <source>
        <dbReference type="Pfam" id="PF07848"/>
    </source>
</evidence>
<protein>
    <submittedName>
        <fullName evidence="4">Phenylacetic acid degradation operon negative regulatory protein paaX</fullName>
    </submittedName>
</protein>
<dbReference type="InterPro" id="IPR011965">
    <property type="entry name" value="PaaX_trns_reg"/>
</dbReference>
<dbReference type="Pfam" id="PF07848">
    <property type="entry name" value="PaaX"/>
    <property type="match status" value="1"/>
</dbReference>
<sequence length="280" mass="31237">MSAVLDDMDSRPGSTTSLLRTIIGLYLRGAGGWMSSAQLLTLMEAVDVSPALTRTALTRLRRKGVLDAATRDGVSGYAVGERARQMLERGDRRIHEPRAMNVDDPWCLISFTVPETDRGLRHQLRRRLYWIGCGTVGPGLWICPQYLQAEAEEILQDLGLRERAVLFETKRPQTAGPLGEAVADWWDLDELAGLHREFLGQQRDVPELPPSEGSSAFATYLHCIDSWRIIPYRDPGLPQDCLPEDWPGTASSARFLQLRNAYRPVALAYVQSITTIPAHA</sequence>
<dbReference type="RefSeq" id="WP_086993663.1">
    <property type="nucleotide sequence ID" value="NZ_FUHW01000001.1"/>
</dbReference>
<evidence type="ECO:0000259" key="2">
    <source>
        <dbReference type="Pfam" id="PF08223"/>
    </source>
</evidence>
<feature type="domain" description="Transcriptional repressor PaaX-like central Cas2-like" evidence="3">
    <location>
        <begin position="101"/>
        <end position="173"/>
    </location>
</feature>
<dbReference type="Gene3D" id="3.30.70.2650">
    <property type="match status" value="1"/>
</dbReference>
<gene>
    <name evidence="4" type="ORF">FM101_00125</name>
</gene>
<dbReference type="Gene3D" id="1.20.58.1460">
    <property type="match status" value="1"/>
</dbReference>
<dbReference type="InterPro" id="IPR012906">
    <property type="entry name" value="PaaX-like_N"/>
</dbReference>
<dbReference type="Gene3D" id="1.10.10.10">
    <property type="entry name" value="Winged helix-like DNA-binding domain superfamily/Winged helix DNA-binding domain"/>
    <property type="match status" value="1"/>
</dbReference>
<dbReference type="Pfam" id="PF08223">
    <property type="entry name" value="PaaX_C"/>
    <property type="match status" value="1"/>
</dbReference>
<feature type="domain" description="Transcriptional repressor PaaX-like C-terminal" evidence="2">
    <location>
        <begin position="186"/>
        <end position="271"/>
    </location>
</feature>
<dbReference type="AlphaFoldDB" id="A0A1R4EPR9"/>
<dbReference type="PIRSF" id="PIRSF020623">
    <property type="entry name" value="PaaX"/>
    <property type="match status" value="1"/>
</dbReference>
<dbReference type="Proteomes" id="UP000195913">
    <property type="component" value="Unassembled WGS sequence"/>
</dbReference>
<evidence type="ECO:0000259" key="3">
    <source>
        <dbReference type="Pfam" id="PF20803"/>
    </source>
</evidence>
<dbReference type="InterPro" id="IPR036388">
    <property type="entry name" value="WH-like_DNA-bd_sf"/>
</dbReference>
<accession>A0A1R4EPR9</accession>
<organism evidence="4 5">
    <name type="scientific">Arthrobacter rhombi</name>
    <dbReference type="NCBI Taxonomy" id="71253"/>
    <lineage>
        <taxon>Bacteria</taxon>
        <taxon>Bacillati</taxon>
        <taxon>Actinomycetota</taxon>
        <taxon>Actinomycetes</taxon>
        <taxon>Micrococcales</taxon>
        <taxon>Micrococcaceae</taxon>
        <taxon>Arthrobacter</taxon>
    </lineage>
</organism>
<feature type="domain" description="Transcriptional repressor PaaX-like N-terminal" evidence="1">
    <location>
        <begin position="15"/>
        <end position="82"/>
    </location>
</feature>
<dbReference type="PANTHER" id="PTHR30319:SF1">
    <property type="entry name" value="TRANSCRIPTIONAL REPRESSOR PAAX"/>
    <property type="match status" value="1"/>
</dbReference>